<sequence length="199" mass="22865">MVINVWWYLEQFLLTSPTPAMHDPVLISQSYQYTWLTLNDVFDPTPTLKVASNPDGQEHMMQLPLTTSSNYQERPMDISPDDTPTIAGDSQMMLPQTVMNSHDNSNTARQDHSIVPWFKDATVTGDGVQDDDDSGEPYPKRLRLTEGYEIALKVMEIPLTYKKAMALLQDDKWKETIRRELPSHFQNHTWDAIRRPDGV</sequence>
<gene>
    <name evidence="1" type="ORF">PsorP6_016531</name>
</gene>
<organism evidence="1 2">
    <name type="scientific">Peronosclerospora sorghi</name>
    <dbReference type="NCBI Taxonomy" id="230839"/>
    <lineage>
        <taxon>Eukaryota</taxon>
        <taxon>Sar</taxon>
        <taxon>Stramenopiles</taxon>
        <taxon>Oomycota</taxon>
        <taxon>Peronosporomycetes</taxon>
        <taxon>Peronosporales</taxon>
        <taxon>Peronosporaceae</taxon>
        <taxon>Peronosclerospora</taxon>
    </lineage>
</organism>
<proteinExistence type="predicted"/>
<evidence type="ECO:0000313" key="2">
    <source>
        <dbReference type="Proteomes" id="UP001163321"/>
    </source>
</evidence>
<protein>
    <submittedName>
        <fullName evidence="1">Uncharacterized protein</fullName>
    </submittedName>
</protein>
<accession>A0ACC0VKN2</accession>
<reference evidence="1 2" key="1">
    <citation type="journal article" date="2022" name="bioRxiv">
        <title>The genome of the oomycete Peronosclerospora sorghi, a cosmopolitan pathogen of maize and sorghum, is inflated with dispersed pseudogenes.</title>
        <authorList>
            <person name="Fletcher K."/>
            <person name="Martin F."/>
            <person name="Isakeit T."/>
            <person name="Cavanaugh K."/>
            <person name="Magill C."/>
            <person name="Michelmore R."/>
        </authorList>
    </citation>
    <scope>NUCLEOTIDE SEQUENCE [LARGE SCALE GENOMIC DNA]</scope>
    <source>
        <strain evidence="1">P6</strain>
    </source>
</reference>
<evidence type="ECO:0000313" key="1">
    <source>
        <dbReference type="EMBL" id="KAI9907027.1"/>
    </source>
</evidence>
<keyword evidence="2" id="KW-1185">Reference proteome</keyword>
<comment type="caution">
    <text evidence="1">The sequence shown here is derived from an EMBL/GenBank/DDBJ whole genome shotgun (WGS) entry which is preliminary data.</text>
</comment>
<name>A0ACC0VKN2_9STRA</name>
<dbReference type="Proteomes" id="UP001163321">
    <property type="component" value="Chromosome 8"/>
</dbReference>
<dbReference type="EMBL" id="CM047587">
    <property type="protein sequence ID" value="KAI9907027.1"/>
    <property type="molecule type" value="Genomic_DNA"/>
</dbReference>